<dbReference type="PROSITE" id="PS50222">
    <property type="entry name" value="EF_HAND_2"/>
    <property type="match status" value="5"/>
</dbReference>
<keyword evidence="1" id="KW-0479">Metal-binding</keyword>
<proteinExistence type="predicted"/>
<reference evidence="6 7" key="1">
    <citation type="submission" date="2024-09" db="EMBL/GenBank/DDBJ databases">
        <title>Genome sequencing and assembly of Phytophthora oleae, isolate VK10A, causative agent of rot of olive drupes.</title>
        <authorList>
            <person name="Conti Taguali S."/>
            <person name="Riolo M."/>
            <person name="La Spada F."/>
            <person name="Cacciola S.O."/>
            <person name="Dionisio G."/>
        </authorList>
    </citation>
    <scope>NUCLEOTIDE SEQUENCE [LARGE SCALE GENOMIC DNA]</scope>
    <source>
        <strain evidence="6 7">VK10A</strain>
    </source>
</reference>
<keyword evidence="3" id="KW-0106">Calcium</keyword>
<evidence type="ECO:0000256" key="2">
    <source>
        <dbReference type="ARBA" id="ARBA00022737"/>
    </source>
</evidence>
<keyword evidence="7" id="KW-1185">Reference proteome</keyword>
<dbReference type="Proteomes" id="UP001632037">
    <property type="component" value="Unassembled WGS sequence"/>
</dbReference>
<evidence type="ECO:0000256" key="4">
    <source>
        <dbReference type="SAM" id="MobiDB-lite"/>
    </source>
</evidence>
<dbReference type="SMART" id="SM00054">
    <property type="entry name" value="EFh"/>
    <property type="match status" value="5"/>
</dbReference>
<dbReference type="PANTHER" id="PTHR34524">
    <property type="entry name" value="CALCYPHOSIN"/>
    <property type="match status" value="1"/>
</dbReference>
<dbReference type="EMBL" id="JBIMZQ010000071">
    <property type="protein sequence ID" value="KAL3656911.1"/>
    <property type="molecule type" value="Genomic_DNA"/>
</dbReference>
<dbReference type="PROSITE" id="PS00018">
    <property type="entry name" value="EF_HAND_1"/>
    <property type="match status" value="3"/>
</dbReference>
<evidence type="ECO:0000256" key="1">
    <source>
        <dbReference type="ARBA" id="ARBA00022723"/>
    </source>
</evidence>
<evidence type="ECO:0000256" key="3">
    <source>
        <dbReference type="ARBA" id="ARBA00022837"/>
    </source>
</evidence>
<dbReference type="InterPro" id="IPR051581">
    <property type="entry name" value="Ca-bind"/>
</dbReference>
<feature type="domain" description="EF-hand" evidence="5">
    <location>
        <begin position="347"/>
        <end position="382"/>
    </location>
</feature>
<dbReference type="InterPro" id="IPR002048">
    <property type="entry name" value="EF_hand_dom"/>
</dbReference>
<keyword evidence="2" id="KW-0677">Repeat</keyword>
<name>A0ABD3ERU3_9STRA</name>
<dbReference type="AlphaFoldDB" id="A0ABD3ERU3"/>
<dbReference type="CDD" id="cd00051">
    <property type="entry name" value="EFh"/>
    <property type="match status" value="2"/>
</dbReference>
<organism evidence="6 7">
    <name type="scientific">Phytophthora oleae</name>
    <dbReference type="NCBI Taxonomy" id="2107226"/>
    <lineage>
        <taxon>Eukaryota</taxon>
        <taxon>Sar</taxon>
        <taxon>Stramenopiles</taxon>
        <taxon>Oomycota</taxon>
        <taxon>Peronosporomycetes</taxon>
        <taxon>Peronosporales</taxon>
        <taxon>Peronosporaceae</taxon>
        <taxon>Phytophthora</taxon>
    </lineage>
</organism>
<accession>A0ABD3ERU3</accession>
<feature type="domain" description="EF-hand" evidence="5">
    <location>
        <begin position="196"/>
        <end position="231"/>
    </location>
</feature>
<dbReference type="InterPro" id="IPR011992">
    <property type="entry name" value="EF-hand-dom_pair"/>
</dbReference>
<feature type="compositionally biased region" description="Polar residues" evidence="4">
    <location>
        <begin position="585"/>
        <end position="604"/>
    </location>
</feature>
<dbReference type="PANTHER" id="PTHR34524:SF6">
    <property type="entry name" value="CALCYPHOSINE LIKE"/>
    <property type="match status" value="1"/>
</dbReference>
<gene>
    <name evidence="6" type="ORF">V7S43_018118</name>
</gene>
<feature type="region of interest" description="Disordered" evidence="4">
    <location>
        <begin position="585"/>
        <end position="616"/>
    </location>
</feature>
<feature type="domain" description="EF-hand" evidence="5">
    <location>
        <begin position="439"/>
        <end position="474"/>
    </location>
</feature>
<feature type="domain" description="EF-hand" evidence="5">
    <location>
        <begin position="311"/>
        <end position="346"/>
    </location>
</feature>
<feature type="domain" description="EF-hand" evidence="5">
    <location>
        <begin position="475"/>
        <end position="510"/>
    </location>
</feature>
<dbReference type="GO" id="GO:0046872">
    <property type="term" value="F:metal ion binding"/>
    <property type="evidence" value="ECO:0007669"/>
    <property type="project" value="UniProtKB-KW"/>
</dbReference>
<comment type="caution">
    <text evidence="6">The sequence shown here is derived from an EMBL/GenBank/DDBJ whole genome shotgun (WGS) entry which is preliminary data.</text>
</comment>
<feature type="compositionally biased region" description="Polar residues" evidence="4">
    <location>
        <begin position="411"/>
        <end position="422"/>
    </location>
</feature>
<feature type="region of interest" description="Disordered" evidence="4">
    <location>
        <begin position="1"/>
        <end position="108"/>
    </location>
</feature>
<dbReference type="InterPro" id="IPR018247">
    <property type="entry name" value="EF_Hand_1_Ca_BS"/>
</dbReference>
<protein>
    <recommendedName>
        <fullName evidence="5">EF-hand domain-containing protein</fullName>
    </recommendedName>
</protein>
<evidence type="ECO:0000313" key="7">
    <source>
        <dbReference type="Proteomes" id="UP001632037"/>
    </source>
</evidence>
<sequence length="690" mass="77760">MRQRRHVNGNSNALASPDAPSSLGWGSGRTVPANITSTSKRVAPPPLDADGSSLKTEGHKRSGASTARLPQSRDIFAGSRPKRRVQSARGASDKRHSNGTAGRDTPTLASQSIDDILPKLQPLSNDIDGVFKGKSKVHKRKPTLVASTVSAEGIDANSQVQWAVKVAPIAPVDQATSSVEPAEMKDLRRLLRDRYGEKRSVRQAFLTWDIDKDGRLCVKELQDMLTRLGFAQTLGKKKVDAILQHVISMPAGSLLYDDFCGFVCDPELNPNRNNLHISSANRRTMDDSKMEDDIVPASDPDCVVSLLRTKYESRRVHQVFRDWDIDKSGGVTMAEIESNLRRQGLRIAKPQLMKLFNTYDLNHDGRLLYDEFMCLVYGPVHEQRYSYLAEQRRKKQQEKRPMHEGDPLSFFRTSGVPQQTGHSTDDPGFRATLQYKLKAFASRLNDAYAAFDDDHNGNLSYRELCHGLQDLGLDLTEHEILHLATCVDADGNGEISFKEFCDAFGGGEASNRRHHSAFTCEKEDKRVEDTRIKDSSQRCRPCGTFNFSQLTRRTKIPTRCGRTPYSNTSGIISNQEDNSNFVTESQLYGSSPSRRSAQGTTTLGQEEKLRRDTANTNRLQRLRVQLEQYEDRARPLQDSYSLAQERRVRTLQRHQESYRQRIEEQRPRRTLSPTRRGIQISHLSSTAPFV</sequence>
<feature type="region of interest" description="Disordered" evidence="4">
    <location>
        <begin position="391"/>
        <end position="428"/>
    </location>
</feature>
<dbReference type="SUPFAM" id="SSF47473">
    <property type="entry name" value="EF-hand"/>
    <property type="match status" value="2"/>
</dbReference>
<dbReference type="Pfam" id="PF13202">
    <property type="entry name" value="EF-hand_5"/>
    <property type="match status" value="1"/>
</dbReference>
<feature type="compositionally biased region" description="Basic and acidic residues" evidence="4">
    <location>
        <begin position="653"/>
        <end position="667"/>
    </location>
</feature>
<dbReference type="Pfam" id="PF13499">
    <property type="entry name" value="EF-hand_7"/>
    <property type="match status" value="2"/>
</dbReference>
<feature type="region of interest" description="Disordered" evidence="4">
    <location>
        <begin position="653"/>
        <end position="675"/>
    </location>
</feature>
<evidence type="ECO:0000259" key="5">
    <source>
        <dbReference type="PROSITE" id="PS50222"/>
    </source>
</evidence>
<dbReference type="Gene3D" id="1.10.238.10">
    <property type="entry name" value="EF-hand"/>
    <property type="match status" value="3"/>
</dbReference>
<evidence type="ECO:0000313" key="6">
    <source>
        <dbReference type="EMBL" id="KAL3656911.1"/>
    </source>
</evidence>